<keyword evidence="2" id="KW-0808">Transferase</keyword>
<dbReference type="InterPro" id="IPR002575">
    <property type="entry name" value="Aminoglycoside_PTrfase"/>
</dbReference>
<organism evidence="2 3">
    <name type="scientific">Mycena albidolilacea</name>
    <dbReference type="NCBI Taxonomy" id="1033008"/>
    <lineage>
        <taxon>Eukaryota</taxon>
        <taxon>Fungi</taxon>
        <taxon>Dikarya</taxon>
        <taxon>Basidiomycota</taxon>
        <taxon>Agaricomycotina</taxon>
        <taxon>Agaricomycetes</taxon>
        <taxon>Agaricomycetidae</taxon>
        <taxon>Agaricales</taxon>
        <taxon>Marasmiineae</taxon>
        <taxon>Mycenaceae</taxon>
        <taxon>Mycena</taxon>
    </lineage>
</organism>
<gene>
    <name evidence="2" type="ORF">DFH08DRAFT_907356</name>
</gene>
<comment type="caution">
    <text evidence="2">The sequence shown here is derived from an EMBL/GenBank/DDBJ whole genome shotgun (WGS) entry which is preliminary data.</text>
</comment>
<dbReference type="Gene3D" id="3.30.200.20">
    <property type="entry name" value="Phosphorylase Kinase, domain 1"/>
    <property type="match status" value="1"/>
</dbReference>
<dbReference type="Gene3D" id="3.90.1200.10">
    <property type="match status" value="1"/>
</dbReference>
<evidence type="ECO:0000313" key="2">
    <source>
        <dbReference type="EMBL" id="KAJ7301159.1"/>
    </source>
</evidence>
<dbReference type="InterPro" id="IPR011009">
    <property type="entry name" value="Kinase-like_dom_sf"/>
</dbReference>
<dbReference type="GO" id="GO:0016301">
    <property type="term" value="F:kinase activity"/>
    <property type="evidence" value="ECO:0007669"/>
    <property type="project" value="UniProtKB-KW"/>
</dbReference>
<keyword evidence="2" id="KW-0418">Kinase</keyword>
<sequence>MAMLHADDFAFATQEVVSESAISTLFTECLGLTPTRIAVSQSQGAFHKVYFLSLEDNTDADNPWSGKDVVLRVARRTIEKVKTENEMALLRYLRAAGIPVPEVVFFDADPNNPLKYEYNCLERIAYPSLADTWSSLSPGQLDSVLDQLVDIFVKMWTIDVPRMHGSLRLDGTSGPVIEETMWTLPDITRYFHAPPYNLTSETFGSLNPTDSYASWPAYICAFLQTYEHVISIHPSVDWLRDLLPPLQRVITILTAGEAPWVQRLRNAPELRPRLFHRDFHFGNVLADEEGSIKAVIDWEFAGIGPSFASRASPIRNLLGYLRSLPATSRPPNTQELIDTWEAKFTNHLAAQAPEIAAQWAREIDRAAVLGAEGEALSDLREYLRSCLEIGVRGEGAWGTAKMETAKGVYRDTVVKSLQALGCWQDD</sequence>
<dbReference type="AlphaFoldDB" id="A0AAD7E7T6"/>
<dbReference type="Proteomes" id="UP001218218">
    <property type="component" value="Unassembled WGS sequence"/>
</dbReference>
<feature type="domain" description="Aminoglycoside phosphotransferase" evidence="1">
    <location>
        <begin position="67"/>
        <end position="159"/>
    </location>
</feature>
<dbReference type="PANTHER" id="PTHR21310">
    <property type="entry name" value="AMINOGLYCOSIDE PHOSPHOTRANSFERASE-RELATED-RELATED"/>
    <property type="match status" value="1"/>
</dbReference>
<evidence type="ECO:0000259" key="1">
    <source>
        <dbReference type="Pfam" id="PF01636"/>
    </source>
</evidence>
<name>A0AAD7E7T6_9AGAR</name>
<keyword evidence="3" id="KW-1185">Reference proteome</keyword>
<dbReference type="EMBL" id="JARIHO010000142">
    <property type="protein sequence ID" value="KAJ7301159.1"/>
    <property type="molecule type" value="Genomic_DNA"/>
</dbReference>
<feature type="domain" description="Aminoglycoside phosphotransferase" evidence="1">
    <location>
        <begin position="238"/>
        <end position="305"/>
    </location>
</feature>
<dbReference type="SUPFAM" id="SSF56112">
    <property type="entry name" value="Protein kinase-like (PK-like)"/>
    <property type="match status" value="1"/>
</dbReference>
<dbReference type="PANTHER" id="PTHR21310:SF15">
    <property type="entry name" value="AMINOGLYCOSIDE PHOSPHOTRANSFERASE DOMAIN-CONTAINING PROTEIN"/>
    <property type="match status" value="1"/>
</dbReference>
<accession>A0AAD7E7T6</accession>
<protein>
    <submittedName>
        <fullName evidence="2">Kinase-like domain-containing protein</fullName>
    </submittedName>
</protein>
<dbReference type="Pfam" id="PF01636">
    <property type="entry name" value="APH"/>
    <property type="match status" value="2"/>
</dbReference>
<reference evidence="2" key="1">
    <citation type="submission" date="2023-03" db="EMBL/GenBank/DDBJ databases">
        <title>Massive genome expansion in bonnet fungi (Mycena s.s.) driven by repeated elements and novel gene families across ecological guilds.</title>
        <authorList>
            <consortium name="Lawrence Berkeley National Laboratory"/>
            <person name="Harder C.B."/>
            <person name="Miyauchi S."/>
            <person name="Viragh M."/>
            <person name="Kuo A."/>
            <person name="Thoen E."/>
            <person name="Andreopoulos B."/>
            <person name="Lu D."/>
            <person name="Skrede I."/>
            <person name="Drula E."/>
            <person name="Henrissat B."/>
            <person name="Morin E."/>
            <person name="Kohler A."/>
            <person name="Barry K."/>
            <person name="LaButti K."/>
            <person name="Morin E."/>
            <person name="Salamov A."/>
            <person name="Lipzen A."/>
            <person name="Mereny Z."/>
            <person name="Hegedus B."/>
            <person name="Baldrian P."/>
            <person name="Stursova M."/>
            <person name="Weitz H."/>
            <person name="Taylor A."/>
            <person name="Grigoriev I.V."/>
            <person name="Nagy L.G."/>
            <person name="Martin F."/>
            <person name="Kauserud H."/>
        </authorList>
    </citation>
    <scope>NUCLEOTIDE SEQUENCE</scope>
    <source>
        <strain evidence="2">CBHHK002</strain>
    </source>
</reference>
<proteinExistence type="predicted"/>
<evidence type="ECO:0000313" key="3">
    <source>
        <dbReference type="Proteomes" id="UP001218218"/>
    </source>
</evidence>
<dbReference type="InterPro" id="IPR051678">
    <property type="entry name" value="AGP_Transferase"/>
</dbReference>